<dbReference type="OrthoDB" id="9788219at2"/>
<evidence type="ECO:0000256" key="4">
    <source>
        <dbReference type="ARBA" id="ARBA00023136"/>
    </source>
</evidence>
<dbReference type="PANTHER" id="PTHR36917">
    <property type="entry name" value="INTRACELLULAR SEPTATION PROTEIN A-RELATED"/>
    <property type="match status" value="1"/>
</dbReference>
<keyword evidence="1 5" id="KW-1003">Cell membrane</keyword>
<dbReference type="RefSeq" id="WP_158356546.1">
    <property type="nucleotide sequence ID" value="NZ_CP034873.1"/>
</dbReference>
<dbReference type="AlphaFoldDB" id="A0A4D6XVV7"/>
<name>A0A4D6XVV7_9GAMM</name>
<dbReference type="Proteomes" id="UP000298773">
    <property type="component" value="Chromosome"/>
</dbReference>
<evidence type="ECO:0000313" key="6">
    <source>
        <dbReference type="EMBL" id="QCI21576.1"/>
    </source>
</evidence>
<feature type="transmembrane region" description="Helical" evidence="5">
    <location>
        <begin position="74"/>
        <end position="96"/>
    </location>
</feature>
<dbReference type="NCBIfam" id="NF001324">
    <property type="entry name" value="PRK00259.1-2"/>
    <property type="match status" value="1"/>
</dbReference>
<keyword evidence="5" id="KW-0997">Cell inner membrane</keyword>
<dbReference type="GO" id="GO:0005886">
    <property type="term" value="C:plasma membrane"/>
    <property type="evidence" value="ECO:0007669"/>
    <property type="project" value="UniProtKB-SubCell"/>
</dbReference>
<evidence type="ECO:0000313" key="7">
    <source>
        <dbReference type="Proteomes" id="UP000298773"/>
    </source>
</evidence>
<evidence type="ECO:0000256" key="3">
    <source>
        <dbReference type="ARBA" id="ARBA00022989"/>
    </source>
</evidence>
<comment type="similarity">
    <text evidence="5">Belongs to the YciB family.</text>
</comment>
<sequence length="177" mass="21449">MKQILNILPMIVFFVFYNFYDIFVASGSLIFTSGFICILYWIIYHEIDKMNLFSFLTIVLFASLTIFFHDTRFIKWKITIIYIIFAIILFISQFFLKKTIMQRFLENDINISDVYWKKINFFWFLFFLGCSLLNIYIAFWCSEKTWVTFKVFGFTTLTFFLILITSIYINSKMLKKE</sequence>
<evidence type="ECO:0000256" key="2">
    <source>
        <dbReference type="ARBA" id="ARBA00022692"/>
    </source>
</evidence>
<keyword evidence="2 5" id="KW-0812">Transmembrane</keyword>
<dbReference type="InterPro" id="IPR006008">
    <property type="entry name" value="YciB"/>
</dbReference>
<reference evidence="6 7" key="2">
    <citation type="submission" date="2019-05" db="EMBL/GenBank/DDBJ databases">
        <title>Genome evolution of the obligate endosymbiont Buchnera aphidicola.</title>
        <authorList>
            <person name="Moran N.A."/>
        </authorList>
    </citation>
    <scope>NUCLEOTIDE SEQUENCE [LARGE SCALE GENOMIC DNA]</scope>
    <source>
        <strain evidence="6 7">Hta</strain>
    </source>
</reference>
<feature type="transmembrane region" description="Helical" evidence="5">
    <location>
        <begin position="121"/>
        <end position="139"/>
    </location>
</feature>
<gene>
    <name evidence="5" type="primary">yciB</name>
    <name evidence="6" type="ORF">D9V69_01360</name>
</gene>
<evidence type="ECO:0000256" key="1">
    <source>
        <dbReference type="ARBA" id="ARBA00022475"/>
    </source>
</evidence>
<dbReference type="NCBIfam" id="TIGR00997">
    <property type="entry name" value="ispZ"/>
    <property type="match status" value="1"/>
</dbReference>
<feature type="transmembrane region" description="Helical" evidence="5">
    <location>
        <begin position="50"/>
        <end position="68"/>
    </location>
</feature>
<dbReference type="PANTHER" id="PTHR36917:SF1">
    <property type="entry name" value="INNER MEMBRANE-SPANNING PROTEIN YCIB"/>
    <property type="match status" value="1"/>
</dbReference>
<keyword evidence="4 5" id="KW-0472">Membrane</keyword>
<dbReference type="EMBL" id="CP034873">
    <property type="protein sequence ID" value="QCI21576.1"/>
    <property type="molecule type" value="Genomic_DNA"/>
</dbReference>
<dbReference type="Pfam" id="PF04279">
    <property type="entry name" value="IspA"/>
    <property type="match status" value="1"/>
</dbReference>
<comment type="function">
    <text evidence="5">Plays a role in cell envelope biogenesis, maintenance of cell envelope integrity and membrane homeostasis.</text>
</comment>
<evidence type="ECO:0000256" key="5">
    <source>
        <dbReference type="HAMAP-Rule" id="MF_00189"/>
    </source>
</evidence>
<protein>
    <recommendedName>
        <fullName evidence="5">Inner membrane-spanning protein YciB</fullName>
    </recommendedName>
</protein>
<organism evidence="6 7">
    <name type="scientific">Buchnera aphidicola</name>
    <name type="common">Hyadaphis tataricae</name>
    <dbReference type="NCBI Taxonomy" id="1241859"/>
    <lineage>
        <taxon>Bacteria</taxon>
        <taxon>Pseudomonadati</taxon>
        <taxon>Pseudomonadota</taxon>
        <taxon>Gammaproteobacteria</taxon>
        <taxon>Enterobacterales</taxon>
        <taxon>Erwiniaceae</taxon>
        <taxon>Buchnera</taxon>
    </lineage>
</organism>
<feature type="transmembrane region" description="Helical" evidence="5">
    <location>
        <begin position="20"/>
        <end position="43"/>
    </location>
</feature>
<comment type="subcellular location">
    <subcellularLocation>
        <location evidence="5">Cell inner membrane</location>
        <topology evidence="5">Multi-pass membrane protein</topology>
    </subcellularLocation>
</comment>
<feature type="transmembrane region" description="Helical" evidence="5">
    <location>
        <begin position="151"/>
        <end position="169"/>
    </location>
</feature>
<keyword evidence="3 5" id="KW-1133">Transmembrane helix</keyword>
<dbReference type="HAMAP" id="MF_00189">
    <property type="entry name" value="YciB"/>
    <property type="match status" value="1"/>
</dbReference>
<accession>A0A4D6XVV7</accession>
<reference evidence="6 7" key="1">
    <citation type="submission" date="2018-12" db="EMBL/GenBank/DDBJ databases">
        <authorList>
            <person name="Chong R.A."/>
        </authorList>
    </citation>
    <scope>NUCLEOTIDE SEQUENCE [LARGE SCALE GENOMIC DNA]</scope>
    <source>
        <strain evidence="6 7">Hta</strain>
    </source>
</reference>
<proteinExistence type="inferred from homology"/>